<dbReference type="EMBL" id="JBHRZH010000009">
    <property type="protein sequence ID" value="MFC3761723.1"/>
    <property type="molecule type" value="Genomic_DNA"/>
</dbReference>
<dbReference type="PANTHER" id="PTHR40078:SF1">
    <property type="entry name" value="INTEGRAL MEMBRANE PROTEIN"/>
    <property type="match status" value="1"/>
</dbReference>
<dbReference type="PANTHER" id="PTHR40078">
    <property type="entry name" value="INTEGRAL MEMBRANE PROTEIN-RELATED"/>
    <property type="match status" value="1"/>
</dbReference>
<name>A0ABV7YC24_9ACTN</name>
<keyword evidence="1" id="KW-1133">Transmembrane helix</keyword>
<reference evidence="3" key="1">
    <citation type="journal article" date="2019" name="Int. J. Syst. Evol. Microbiol.">
        <title>The Global Catalogue of Microorganisms (GCM) 10K type strain sequencing project: providing services to taxonomists for standard genome sequencing and annotation.</title>
        <authorList>
            <consortium name="The Broad Institute Genomics Platform"/>
            <consortium name="The Broad Institute Genome Sequencing Center for Infectious Disease"/>
            <person name="Wu L."/>
            <person name="Ma J."/>
        </authorList>
    </citation>
    <scope>NUCLEOTIDE SEQUENCE [LARGE SCALE GENOMIC DNA]</scope>
    <source>
        <strain evidence="3">CGMCC 4.7241</strain>
    </source>
</reference>
<feature type="transmembrane region" description="Helical" evidence="1">
    <location>
        <begin position="150"/>
        <end position="181"/>
    </location>
</feature>
<sequence length="207" mass="21455">MSPKSRLAPRIVALGGGLLLFGVSIGLMVRANLGLGPWDVLHQGLAERTGVSMGWIVNGTAVLVLLAWIPLRERPGIGTLCNVLLIGPFVDLTLAVLPEQTNLPLRIALLVAGIVGLAAATGLYVGAGFGPGPRDGLMTGLAKRGHSIRVVRTAIEIAVLIIGWLLGGTVGIGTLLFALTIGPLVHHLAPRLAIVPIDSPNPVRKKA</sequence>
<dbReference type="RefSeq" id="WP_307782239.1">
    <property type="nucleotide sequence ID" value="NZ_JAFBCM010000001.1"/>
</dbReference>
<feature type="transmembrane region" description="Helical" evidence="1">
    <location>
        <begin position="12"/>
        <end position="31"/>
    </location>
</feature>
<proteinExistence type="predicted"/>
<evidence type="ECO:0000313" key="2">
    <source>
        <dbReference type="EMBL" id="MFC3761723.1"/>
    </source>
</evidence>
<organism evidence="2 3">
    <name type="scientific">Tenggerimyces flavus</name>
    <dbReference type="NCBI Taxonomy" id="1708749"/>
    <lineage>
        <taxon>Bacteria</taxon>
        <taxon>Bacillati</taxon>
        <taxon>Actinomycetota</taxon>
        <taxon>Actinomycetes</taxon>
        <taxon>Propionibacteriales</taxon>
        <taxon>Nocardioidaceae</taxon>
        <taxon>Tenggerimyces</taxon>
    </lineage>
</organism>
<keyword evidence="3" id="KW-1185">Reference proteome</keyword>
<comment type="caution">
    <text evidence="2">The sequence shown here is derived from an EMBL/GenBank/DDBJ whole genome shotgun (WGS) entry which is preliminary data.</text>
</comment>
<dbReference type="InterPro" id="IPR038750">
    <property type="entry name" value="YczE/YyaS-like"/>
</dbReference>
<dbReference type="Proteomes" id="UP001595699">
    <property type="component" value="Unassembled WGS sequence"/>
</dbReference>
<feature type="transmembrane region" description="Helical" evidence="1">
    <location>
        <begin position="76"/>
        <end position="97"/>
    </location>
</feature>
<accession>A0ABV7YC24</accession>
<evidence type="ECO:0000256" key="1">
    <source>
        <dbReference type="SAM" id="Phobius"/>
    </source>
</evidence>
<feature type="transmembrane region" description="Helical" evidence="1">
    <location>
        <begin position="51"/>
        <end position="69"/>
    </location>
</feature>
<evidence type="ECO:0000313" key="3">
    <source>
        <dbReference type="Proteomes" id="UP001595699"/>
    </source>
</evidence>
<keyword evidence="1" id="KW-0472">Membrane</keyword>
<feature type="transmembrane region" description="Helical" evidence="1">
    <location>
        <begin position="103"/>
        <end position="129"/>
    </location>
</feature>
<dbReference type="Pfam" id="PF19700">
    <property type="entry name" value="DUF6198"/>
    <property type="match status" value="1"/>
</dbReference>
<keyword evidence="1" id="KW-0812">Transmembrane</keyword>
<gene>
    <name evidence="2" type="ORF">ACFOUW_12830</name>
</gene>
<protein>
    <submittedName>
        <fullName evidence="2">YitT family protein</fullName>
    </submittedName>
</protein>